<protein>
    <submittedName>
        <fullName evidence="2">Flagellar protein</fullName>
    </submittedName>
</protein>
<dbReference type="Pfam" id="PF03646">
    <property type="entry name" value="FlaG"/>
    <property type="match status" value="1"/>
</dbReference>
<dbReference type="InterPro" id="IPR035924">
    <property type="entry name" value="FlaG-like_sf"/>
</dbReference>
<evidence type="ECO:0000313" key="2">
    <source>
        <dbReference type="EMBL" id="NMG17466.1"/>
    </source>
</evidence>
<dbReference type="RefSeq" id="WP_169203978.1">
    <property type="nucleotide sequence ID" value="NZ_CP059467.1"/>
</dbReference>
<sequence length="124" mass="13207">MDLQAVNTNPLLAQAATLAGPRPERTPPPAETPAVRAVAAVPQAQAATSVGADELREALDTINEVVHVHAANLSFSVDEDTRITVVKLIDSETDEVLRQIPSEEALQIAKALDRLQGLLVRDKA</sequence>
<dbReference type="EMBL" id="WTVP01000079">
    <property type="protein sequence ID" value="NMG17466.1"/>
    <property type="molecule type" value="Genomic_DNA"/>
</dbReference>
<dbReference type="Gene3D" id="3.30.160.170">
    <property type="entry name" value="FlaG-like"/>
    <property type="match status" value="1"/>
</dbReference>
<comment type="caution">
    <text evidence="2">The sequence shown here is derived from an EMBL/GenBank/DDBJ whole genome shotgun (WGS) entry which is preliminary data.</text>
</comment>
<dbReference type="SUPFAM" id="SSF160214">
    <property type="entry name" value="FlaG-like"/>
    <property type="match status" value="1"/>
</dbReference>
<reference evidence="2 3" key="1">
    <citation type="submission" date="2019-12" db="EMBL/GenBank/DDBJ databases">
        <title>Comparative genomics gives insights into the taxonomy of the Azoarcus-Aromatoleum group and reveals separate origins of nif in the plant-associated Azoarcus and non-plant-associated Aromatoleum sub-groups.</title>
        <authorList>
            <person name="Lafos M."/>
            <person name="Maluk M."/>
            <person name="Batista M."/>
            <person name="Junghare M."/>
            <person name="Carmona M."/>
            <person name="Faoro H."/>
            <person name="Cruz L.M."/>
            <person name="Battistoni F."/>
            <person name="De Souza E."/>
            <person name="Pedrosa F."/>
            <person name="Chen W.-M."/>
            <person name="Poole P.S."/>
            <person name="Dixon R.A."/>
            <person name="James E.K."/>
        </authorList>
    </citation>
    <scope>NUCLEOTIDE SEQUENCE [LARGE SCALE GENOMIC DNA]</scope>
    <source>
        <strain evidence="2 3">PbN1</strain>
    </source>
</reference>
<keyword evidence="2" id="KW-0282">Flagellum</keyword>
<name>A0ABX1NZM7_9RHOO</name>
<proteinExistence type="predicted"/>
<gene>
    <name evidence="2" type="ORF">GPA24_18370</name>
</gene>
<dbReference type="PANTHER" id="PTHR37166:SF1">
    <property type="entry name" value="PROTEIN FLAG"/>
    <property type="match status" value="1"/>
</dbReference>
<evidence type="ECO:0000313" key="3">
    <source>
        <dbReference type="Proteomes" id="UP000633943"/>
    </source>
</evidence>
<organism evidence="2 3">
    <name type="scientific">Aromatoleum bremense</name>
    <dbReference type="NCBI Taxonomy" id="76115"/>
    <lineage>
        <taxon>Bacteria</taxon>
        <taxon>Pseudomonadati</taxon>
        <taxon>Pseudomonadota</taxon>
        <taxon>Betaproteobacteria</taxon>
        <taxon>Rhodocyclales</taxon>
        <taxon>Rhodocyclaceae</taxon>
        <taxon>Aromatoleum</taxon>
    </lineage>
</organism>
<accession>A0ABX1NZM7</accession>
<keyword evidence="2" id="KW-0969">Cilium</keyword>
<keyword evidence="3" id="KW-1185">Reference proteome</keyword>
<feature type="region of interest" description="Disordered" evidence="1">
    <location>
        <begin position="15"/>
        <end position="34"/>
    </location>
</feature>
<dbReference type="Proteomes" id="UP000633943">
    <property type="component" value="Unassembled WGS sequence"/>
</dbReference>
<evidence type="ECO:0000256" key="1">
    <source>
        <dbReference type="SAM" id="MobiDB-lite"/>
    </source>
</evidence>
<dbReference type="PANTHER" id="PTHR37166">
    <property type="entry name" value="PROTEIN FLAG"/>
    <property type="match status" value="1"/>
</dbReference>
<dbReference type="InterPro" id="IPR005186">
    <property type="entry name" value="FlaG"/>
</dbReference>
<keyword evidence="2" id="KW-0966">Cell projection</keyword>